<dbReference type="Gene3D" id="1.10.8.470">
    <property type="match status" value="1"/>
</dbReference>
<dbReference type="GO" id="GO:0005525">
    <property type="term" value="F:GTP binding"/>
    <property type="evidence" value="ECO:0007669"/>
    <property type="project" value="InterPro"/>
</dbReference>
<dbReference type="Pfam" id="PF01926">
    <property type="entry name" value="MMR_HSR1"/>
    <property type="match status" value="1"/>
</dbReference>
<dbReference type="InterPro" id="IPR006073">
    <property type="entry name" value="GTP-bd"/>
</dbReference>
<dbReference type="STRING" id="353152.Q5CXC1"/>
<dbReference type="PROSITE" id="PS51710">
    <property type="entry name" value="G_OBG"/>
    <property type="match status" value="1"/>
</dbReference>
<dbReference type="GO" id="GO:0016887">
    <property type="term" value="F:ATP hydrolysis activity"/>
    <property type="evidence" value="ECO:0007669"/>
    <property type="project" value="TreeGrafter"/>
</dbReference>
<reference evidence="3 4" key="1">
    <citation type="journal article" date="2004" name="Science">
        <title>Complete genome sequence of the apicomplexan, Cryptosporidium parvum.</title>
        <authorList>
            <person name="Abrahamsen M.S."/>
            <person name="Templeton T.J."/>
            <person name="Enomoto S."/>
            <person name="Abrahante J.E."/>
            <person name="Zhu G."/>
            <person name="Lancto C.A."/>
            <person name="Deng M."/>
            <person name="Liu C."/>
            <person name="Widmer G."/>
            <person name="Tzipori S."/>
            <person name="Buck G.A."/>
            <person name="Xu P."/>
            <person name="Bankier A.T."/>
            <person name="Dear P.H."/>
            <person name="Konfortov B.A."/>
            <person name="Spriggs H.F."/>
            <person name="Iyer L."/>
            <person name="Anantharaman V."/>
            <person name="Aravind L."/>
            <person name="Kapur V."/>
        </authorList>
    </citation>
    <scope>NUCLEOTIDE SEQUENCE [LARGE SCALE GENOMIC DNA]</scope>
    <source>
        <strain evidence="4">Iowa II</strain>
    </source>
</reference>
<gene>
    <name evidence="3" type="ORF">cgd6_1670</name>
</gene>
<dbReference type="EMBL" id="AAEE01000002">
    <property type="protein sequence ID" value="EAK90131.1"/>
    <property type="molecule type" value="Genomic_DNA"/>
</dbReference>
<feature type="domain" description="OBG-type G" evidence="2">
    <location>
        <begin position="19"/>
        <end position="291"/>
    </location>
</feature>
<dbReference type="CDD" id="cd04938">
    <property type="entry name" value="TGS_Obg"/>
    <property type="match status" value="1"/>
</dbReference>
<dbReference type="Proteomes" id="UP000006726">
    <property type="component" value="Chromosome 6"/>
</dbReference>
<dbReference type="PANTHER" id="PTHR23305">
    <property type="entry name" value="OBG GTPASE FAMILY"/>
    <property type="match status" value="1"/>
</dbReference>
<proteinExistence type="predicted"/>
<evidence type="ECO:0000256" key="1">
    <source>
        <dbReference type="ARBA" id="ARBA00022741"/>
    </source>
</evidence>
<name>Q5CXC1_CRYPI</name>
<organism evidence="3 4">
    <name type="scientific">Cryptosporidium parvum (strain Iowa II)</name>
    <dbReference type="NCBI Taxonomy" id="353152"/>
    <lineage>
        <taxon>Eukaryota</taxon>
        <taxon>Sar</taxon>
        <taxon>Alveolata</taxon>
        <taxon>Apicomplexa</taxon>
        <taxon>Conoidasida</taxon>
        <taxon>Coccidia</taxon>
        <taxon>Eucoccidiorida</taxon>
        <taxon>Eimeriorina</taxon>
        <taxon>Cryptosporidiidae</taxon>
        <taxon>Cryptosporidium</taxon>
    </lineage>
</organism>
<dbReference type="Gene3D" id="3.10.20.30">
    <property type="match status" value="1"/>
</dbReference>
<dbReference type="Pfam" id="PF08438">
    <property type="entry name" value="YGR210-like_G4"/>
    <property type="match status" value="1"/>
</dbReference>
<keyword evidence="4" id="KW-1185">Reference proteome</keyword>
<dbReference type="RefSeq" id="XP_627533.1">
    <property type="nucleotide sequence ID" value="XM_627533.1"/>
</dbReference>
<dbReference type="PANTHER" id="PTHR23305:SF1">
    <property type="entry name" value="OBG-TYPE G DOMAIN-CONTAINING PROTEIN"/>
    <property type="match status" value="1"/>
</dbReference>
<keyword evidence="1" id="KW-0547">Nucleotide-binding</keyword>
<feature type="non-terminal residue" evidence="3">
    <location>
        <position position="1"/>
    </location>
</feature>
<dbReference type="InParanoid" id="Q5CXC1"/>
<sequence>IAQVKFLAKTIMTSIQKEYIIGCVGKPSSGKSTFFSSITDNPAKIGNYPFTTIEPNVGITHYIAECPCKKYNVICKPKYGNCNNGYRYVPIKMLDIAGLIPGAHLGNGLGNKFLDDLRHAHVLLHIIDISGNTNEKGEYTTNYNPINDHEWLRIEIEMWIFNNINSNWSSVVRKSKTSDISISKLLLNQFSGYGCNELMISKLISSMKLKDSVDFSNWDKTNILDLVRQFIKIRFPFVLVLNKADIMSESSDSNIVKFYEKYGSDHEIVVASSLAEYFIKKMVRQNYIKLVYDSNNYNYSSFITSEDIHNEESHGLKLIDDKLKSRLENIKDMVLFRHGVTGVQDAVNKAVDLLGLIPIYPVKNIKTFTNNLHDETNNSAFQDCILVPNGTMVKTLLKSLHIDLEKNLVNIETVGGIKISENHILSNQMNVIKITTVSYDEKK</sequence>
<comment type="caution">
    <text evidence="3">The sequence shown here is derived from an EMBL/GenBank/DDBJ whole genome shotgun (WGS) entry which is preliminary data.</text>
</comment>
<dbReference type="InterPro" id="IPR027417">
    <property type="entry name" value="P-loop_NTPase"/>
</dbReference>
<dbReference type="GO" id="GO:0005737">
    <property type="term" value="C:cytoplasm"/>
    <property type="evidence" value="ECO:0007669"/>
    <property type="project" value="TreeGrafter"/>
</dbReference>
<evidence type="ECO:0000313" key="3">
    <source>
        <dbReference type="EMBL" id="EAK90131.1"/>
    </source>
</evidence>
<dbReference type="PRINTS" id="PR00326">
    <property type="entry name" value="GTP1OBG"/>
</dbReference>
<evidence type="ECO:0000313" key="4">
    <source>
        <dbReference type="Proteomes" id="UP000006726"/>
    </source>
</evidence>
<dbReference type="CDD" id="cd01899">
    <property type="entry name" value="Ygr210"/>
    <property type="match status" value="1"/>
</dbReference>
<dbReference type="Gene3D" id="3.40.50.300">
    <property type="entry name" value="P-loop containing nucleotide triphosphate hydrolases"/>
    <property type="match status" value="1"/>
</dbReference>
<accession>Q5CXC1</accession>
<dbReference type="SUPFAM" id="SSF52540">
    <property type="entry name" value="P-loop containing nucleoside triphosphate hydrolases"/>
    <property type="match status" value="1"/>
</dbReference>
<dbReference type="InterPro" id="IPR031167">
    <property type="entry name" value="G_OBG"/>
</dbReference>
<dbReference type="InterPro" id="IPR013646">
    <property type="entry name" value="YGR210-like_G4"/>
</dbReference>
<evidence type="ECO:0000259" key="2">
    <source>
        <dbReference type="PROSITE" id="PS51710"/>
    </source>
</evidence>
<dbReference type="AlphaFoldDB" id="Q5CXC1"/>
<dbReference type="OMA" id="WILGNLM"/>
<dbReference type="OrthoDB" id="545683at2759"/>
<protein>
    <submittedName>
        <fullName evidence="3">Ygr210cp-like GTP binding protein</fullName>
    </submittedName>
</protein>
<dbReference type="InterPro" id="IPR012675">
    <property type="entry name" value="Beta-grasp_dom_sf"/>
</dbReference>
<dbReference type="GeneID" id="3375876"/>
<dbReference type="KEGG" id="cpv:cgd6_1670"/>